<feature type="binding site" evidence="6">
    <location>
        <position position="82"/>
    </location>
    <ligand>
        <name>GTP</name>
        <dbReference type="ChEBI" id="CHEBI:37565"/>
    </ligand>
</feature>
<evidence type="ECO:0000313" key="7">
    <source>
        <dbReference type="EMBL" id="RZN55544.1"/>
    </source>
</evidence>
<sequence length="180" mass="20565">MCYKGTLRGLYLGLLRLPEELRSELSKPLGLLLENNIDNNVVYVLNLIKDRNPPKVIIVGDYVLSAFIKYNYIPDIGIFDKKSKRLPFQLNINPDICIKNPAGHLSDEAIEIIKNALNSQKKLMIYVEGEEDLLALPAIIFSPINSFIIYGLMDKGMVIVINNEEKKIKLYEILNKFERV</sequence>
<evidence type="ECO:0000313" key="8">
    <source>
        <dbReference type="EMBL" id="TDA39382.1"/>
    </source>
</evidence>
<evidence type="ECO:0000256" key="5">
    <source>
        <dbReference type="ARBA" id="ARBA00023134"/>
    </source>
</evidence>
<keyword evidence="2 6" id="KW-0547">Nucleotide-binding</keyword>
<feature type="binding site" evidence="6">
    <location>
        <position position="154"/>
    </location>
    <ligand>
        <name>GTP</name>
        <dbReference type="ChEBI" id="CHEBI:37565"/>
    </ligand>
</feature>
<evidence type="ECO:0000313" key="9">
    <source>
        <dbReference type="Proteomes" id="UP000316080"/>
    </source>
</evidence>
<comment type="pathway">
    <text evidence="6">Cofactor biosynthesis; coenzyme A biosynthesis.</text>
</comment>
<dbReference type="InterPro" id="IPR007164">
    <property type="entry name" value="GTP-dep_dephospho-CoA_kin"/>
</dbReference>
<feature type="binding site" evidence="6">
    <location>
        <position position="131"/>
    </location>
    <ligand>
        <name>GTP</name>
        <dbReference type="ChEBI" id="CHEBI:37565"/>
    </ligand>
</feature>
<dbReference type="GO" id="GO:0005525">
    <property type="term" value="F:GTP binding"/>
    <property type="evidence" value="ECO:0007669"/>
    <property type="project" value="UniProtKB-UniRule"/>
</dbReference>
<keyword evidence="3 6" id="KW-0418">Kinase</keyword>
<comment type="function">
    <text evidence="6">Catalyzes the GTP-dependent phosphorylation of the 3'-hydroxyl group of dephosphocoenzyme A to form coenzyme A (CoA).</text>
</comment>
<dbReference type="PANTHER" id="PTHR40732:SF1">
    <property type="entry name" value="GTP-DEPENDENT DEPHOSPHO-COA KINASE"/>
    <property type="match status" value="1"/>
</dbReference>
<evidence type="ECO:0000256" key="4">
    <source>
        <dbReference type="ARBA" id="ARBA00022993"/>
    </source>
</evidence>
<reference evidence="8 10" key="1">
    <citation type="journal article" date="2019" name="Nat. Microbiol.">
        <title>Expanding anaerobic alkane metabolism in the domain of Archaea.</title>
        <authorList>
            <person name="Wang Y."/>
            <person name="Wegener G."/>
            <person name="Hou J."/>
            <person name="Wang F."/>
            <person name="Xiao X."/>
        </authorList>
    </citation>
    <scope>NUCLEOTIDE SEQUENCE [LARGE SCALE GENOMIC DNA]</scope>
    <source>
        <strain evidence="8">WYZ-LMO11</strain>
    </source>
</reference>
<evidence type="ECO:0000256" key="6">
    <source>
        <dbReference type="HAMAP-Rule" id="MF_00590"/>
    </source>
</evidence>
<comment type="caution">
    <text evidence="6">Lacks conserved residue(s) required for the propagation of feature annotation.</text>
</comment>
<evidence type="ECO:0000256" key="1">
    <source>
        <dbReference type="ARBA" id="ARBA00022679"/>
    </source>
</evidence>
<feature type="binding site" evidence="6">
    <location>
        <position position="61"/>
    </location>
    <ligand>
        <name>GTP</name>
        <dbReference type="ChEBI" id="CHEBI:37565"/>
    </ligand>
</feature>
<dbReference type="EMBL" id="RXIH01000041">
    <property type="protein sequence ID" value="RZN55544.1"/>
    <property type="molecule type" value="Genomic_DNA"/>
</dbReference>
<evidence type="ECO:0000256" key="2">
    <source>
        <dbReference type="ARBA" id="ARBA00022741"/>
    </source>
</evidence>
<evidence type="ECO:0000256" key="3">
    <source>
        <dbReference type="ARBA" id="ARBA00022777"/>
    </source>
</evidence>
<name>A0A520KEJ4_9CREN</name>
<protein>
    <recommendedName>
        <fullName evidence="6">GTP-dependent dephospho-CoA kinase</fullName>
        <ecNumber evidence="6">2.7.1.237</ecNumber>
    </recommendedName>
    <alternativeName>
        <fullName evidence="6">Dephospho-coenzyme A kinase</fullName>
        <shortName evidence="6">DPCK</shortName>
    </alternativeName>
</protein>
<feature type="binding site" evidence="6">
    <location>
        <position position="63"/>
    </location>
    <ligand>
        <name>GTP</name>
        <dbReference type="ChEBI" id="CHEBI:37565"/>
    </ligand>
</feature>
<dbReference type="Pfam" id="PF04019">
    <property type="entry name" value="DUF359"/>
    <property type="match status" value="1"/>
</dbReference>
<dbReference type="EC" id="2.7.1.237" evidence="6"/>
<keyword evidence="1 6" id="KW-0808">Transferase</keyword>
<dbReference type="EMBL" id="QNVI01000028">
    <property type="protein sequence ID" value="TDA39382.1"/>
    <property type="molecule type" value="Genomic_DNA"/>
</dbReference>
<dbReference type="AlphaFoldDB" id="A0A520KEJ4"/>
<keyword evidence="4 6" id="KW-0173">Coenzyme A biosynthesis</keyword>
<organism evidence="7 9">
    <name type="scientific">Thermoproteota archaeon</name>
    <dbReference type="NCBI Taxonomy" id="2056631"/>
    <lineage>
        <taxon>Archaea</taxon>
        <taxon>Thermoproteota</taxon>
    </lineage>
</organism>
<reference evidence="7 9" key="2">
    <citation type="journal article" date="2019" name="Nat. Microbiol.">
        <title>Wide diversity of methane and short-chain alkane metabolisms in uncultured archaea.</title>
        <authorList>
            <person name="Borrel G."/>
            <person name="Adam P.S."/>
            <person name="McKay L.J."/>
            <person name="Chen L.X."/>
            <person name="Sierra-Garcia I.N."/>
            <person name="Sieber C.M."/>
            <person name="Letourneur Q."/>
            <person name="Ghozlane A."/>
            <person name="Andersen G.L."/>
            <person name="Li W.J."/>
            <person name="Hallam S.J."/>
            <person name="Muyzer G."/>
            <person name="de Oliveira V.M."/>
            <person name="Inskeep W.P."/>
            <person name="Banfield J.F."/>
            <person name="Gribaldo S."/>
        </authorList>
    </citation>
    <scope>NUCLEOTIDE SEQUENCE [LARGE SCALE GENOMIC DNA]</scope>
    <source>
        <strain evidence="7">Verst-YHS</strain>
    </source>
</reference>
<gene>
    <name evidence="8" type="ORF">DSO09_02335</name>
    <name evidence="7" type="ORF">EF809_05015</name>
</gene>
<comment type="similarity">
    <text evidence="6">Belongs to the GTP-dependent DPCK family.</text>
</comment>
<proteinExistence type="inferred from homology"/>
<dbReference type="GO" id="GO:0016301">
    <property type="term" value="F:kinase activity"/>
    <property type="evidence" value="ECO:0007669"/>
    <property type="project" value="UniProtKB-UniRule"/>
</dbReference>
<dbReference type="Proteomes" id="UP000316080">
    <property type="component" value="Unassembled WGS sequence"/>
</dbReference>
<dbReference type="PIRSF" id="PIRSF006533">
    <property type="entry name" value="UCP006533"/>
    <property type="match status" value="1"/>
</dbReference>
<accession>A0A520KEJ4</accession>
<dbReference type="PANTHER" id="PTHR40732">
    <property type="entry name" value="UPF0218 PROTEIN TK1697"/>
    <property type="match status" value="1"/>
</dbReference>
<dbReference type="HAMAP" id="MF_00590">
    <property type="entry name" value="Dephospho_CoA_kinase_GTP_dep"/>
    <property type="match status" value="1"/>
</dbReference>
<dbReference type="Proteomes" id="UP000317265">
    <property type="component" value="Unassembled WGS sequence"/>
</dbReference>
<evidence type="ECO:0000313" key="10">
    <source>
        <dbReference type="Proteomes" id="UP000317265"/>
    </source>
</evidence>
<feature type="binding site" evidence="6">
    <location>
        <position position="80"/>
    </location>
    <ligand>
        <name>GTP</name>
        <dbReference type="ChEBI" id="CHEBI:37565"/>
    </ligand>
</feature>
<dbReference type="GO" id="GO:0015937">
    <property type="term" value="P:coenzyme A biosynthetic process"/>
    <property type="evidence" value="ECO:0007669"/>
    <property type="project" value="UniProtKB-UniRule"/>
</dbReference>
<comment type="caution">
    <text evidence="7">The sequence shown here is derived from an EMBL/GenBank/DDBJ whole genome shotgun (WGS) entry which is preliminary data.</text>
</comment>
<dbReference type="UniPathway" id="UPA00241"/>
<comment type="catalytic activity">
    <reaction evidence="6">
        <text>3'-dephospho-CoA + GTP = GDP + CoA + H(+)</text>
        <dbReference type="Rhea" id="RHEA:61156"/>
        <dbReference type="ChEBI" id="CHEBI:15378"/>
        <dbReference type="ChEBI" id="CHEBI:37565"/>
        <dbReference type="ChEBI" id="CHEBI:57287"/>
        <dbReference type="ChEBI" id="CHEBI:57328"/>
        <dbReference type="ChEBI" id="CHEBI:58189"/>
        <dbReference type="EC" id="2.7.1.237"/>
    </reaction>
</comment>
<keyword evidence="5 6" id="KW-0342">GTP-binding</keyword>